<keyword evidence="4" id="KW-1185">Reference proteome</keyword>
<reference evidence="3 4" key="1">
    <citation type="submission" date="2017-02" db="EMBL/GenBank/DDBJ databases">
        <authorList>
            <person name="Peterson S.W."/>
        </authorList>
    </citation>
    <scope>NUCLEOTIDE SEQUENCE [LARGE SCALE GENOMIC DNA]</scope>
    <source>
        <strain evidence="3 4">DSM 24412</strain>
    </source>
</reference>
<dbReference type="PANTHER" id="PTHR32305">
    <property type="match status" value="1"/>
</dbReference>
<dbReference type="Gene3D" id="2.130.10.10">
    <property type="entry name" value="YVTN repeat-like/Quinoprotein amine dehydrogenase"/>
    <property type="match status" value="2"/>
</dbReference>
<dbReference type="InterPro" id="IPR022385">
    <property type="entry name" value="Rhs_assc_core"/>
</dbReference>
<dbReference type="EMBL" id="FUYV01000002">
    <property type="protein sequence ID" value="SKB51264.1"/>
    <property type="molecule type" value="Genomic_DNA"/>
</dbReference>
<dbReference type="InterPro" id="IPR031325">
    <property type="entry name" value="RHS_repeat"/>
</dbReference>
<evidence type="ECO:0000256" key="1">
    <source>
        <dbReference type="ARBA" id="ARBA00022737"/>
    </source>
</evidence>
<dbReference type="KEGG" id="asx:CDL62_10710"/>
<evidence type="ECO:0000313" key="3">
    <source>
        <dbReference type="EMBL" id="SKB51264.1"/>
    </source>
</evidence>
<dbReference type="InterPro" id="IPR056823">
    <property type="entry name" value="TEN-like_YD-shell"/>
</dbReference>
<keyword evidence="1" id="KW-0677">Repeat</keyword>
<organism evidence="3 4">
    <name type="scientific">Alkalitalea saponilacus</name>
    <dbReference type="NCBI Taxonomy" id="889453"/>
    <lineage>
        <taxon>Bacteria</taxon>
        <taxon>Pseudomonadati</taxon>
        <taxon>Bacteroidota</taxon>
        <taxon>Bacteroidia</taxon>
        <taxon>Marinilabiliales</taxon>
        <taxon>Marinilabiliaceae</taxon>
        <taxon>Alkalitalea</taxon>
    </lineage>
</organism>
<proteinExistence type="predicted"/>
<name>A0A1T5BVW6_9BACT</name>
<dbReference type="InterPro" id="IPR050708">
    <property type="entry name" value="T6SS_VgrG/RHS"/>
</dbReference>
<evidence type="ECO:0000259" key="2">
    <source>
        <dbReference type="Pfam" id="PF25023"/>
    </source>
</evidence>
<dbReference type="Proteomes" id="UP000191055">
    <property type="component" value="Unassembled WGS sequence"/>
</dbReference>
<dbReference type="InterPro" id="IPR036278">
    <property type="entry name" value="Sialidase_sf"/>
</dbReference>
<sequence length="1596" mass="180259">MKLKFTGILFLFATIFQLSSASGWDLLSSQDARFVHLTTIGSVWLAVEYHGTGGGTILLSSRDQGNTWDPVPGMTDVGVLCEHDGKIVLTGRYNNTFALYESTDTATTWKRLLYPAINPPRDFLMNDTAMFAYTHKSGSTLSPVYRSLDGGNTWEPLPFDLGDRPHYIGFMFPKAFVEHEGDIGVFVGNVGFYRSQDGGNTWVQQNDGLPINPDNSEVDEIPDHAPLHSLPFGMFMSYKNELYKYNEGEWIQQDFVSYYYASANPPFQEDGWREEGEGNFRPVIHAYRAPYLFATNGGTTGGTLGNIYYSLNEGEKWFRFSDSDFTSVFGSSILIDGNYVHAGFVNGFAKRSLSEAINHKIKKEEEEVFEPMSPAEINQLLAHLCPEGMRDLLNRFGMDSRELTGSEIKKFLRDQLKGVSSDLFINSQPSACNDRGMPGWYVNPGDLRLFVRDAIFRKGGPGPTTAIAINYLPDDRMNGIFGKHWRFEYEISLEEFEQQVVVTTGSGGRYFFNSDEPIHKGTDPFLIPCSNNEPVTLHWTGTAWKLEKGIAHQFINFVEGDNGSYVAQSIEDDLGNSLTIGYDENFRIVTITDAVGRIFQIDYQNDLCSSILSPDGRMALFEYEDNKLISAIDFNLLESAYEYDQHGNITQIDVGGRATQFSYSYSTNEKGQIESVTDPENREIRYFSTRIDEEALLTNVISPDGKTTSYIIDNYHRLVSVVDDTGNEKKVTYNENGQIESLIWADGSRVAFEYDPHGNVARKSDRNGVVTNYQYNENRHLTSVLDEKNEGIVYNYNNQNRVSAISIFKNGNKDLTYLRYEYNQHGQITSMKEYHGWTHQLRYDGFGNLIEYTNPLNDVMSITYDDYGLSPTTKTDFNGNTYAMEYDGNGRLISMTMPDGSQKEILYDCCAQTGYTDENGQVFSVFRDQTNRIVQTISPEGNTSHIHYNNNGLISEYSNNYGSKKRLQYTDRNFLENILDEEGIIRFSYNRDGNLVSVIDKKGNRTRFDYNNNGQLKSITDAKGHASSFSWSQEGLLNSFTNARGQVIEYTYDHWLRVGTKALNGKMHVGYDYYLNGNISAYIDLLGEDNWDETVWERNSLGMVKNIFYSTPDNLNVGFDHDANGNVISTDYLQELTVANTPDPLNRIAKIEWNGHQVTFIYDNNGNLLKEERSNGTFTEYSYNNDNRLISIEHSNTEGLFCSESVTLEQNIVVSVDALLIPEITGQPENMYSLSSNELNQLEGNMFNQMEFVYDEDGNLVEFVHQDISKFTAEYSHDNRITRFITPGKVIDLIYDGMNYPRQITTNGVKSYLLYDHKGRLLFETDANGQVETMYIYRGKRLIAKMNSEGNVYFYHYNRHGNTLAITDENGSIVNSYAYSAHGYVIGEEESVPNRFKFLGAFGAIHLDEHHTLTGARVYNNQQGRFIQRDPLGILTGTNPYLYASNNPIAGIDPLGFDTQEATINTTAFDLPSDNDFGGVAGGTANPYAENLPYRINGWDIAFETGSNTLRGISDHPISDFLPPGVGEAVGSYKAIENISDGEYGKALWQFVPFNNSLEWIGNQIKNNVKPVNPFGTSRLGVFPQLPNMTPYSCDL</sequence>
<accession>A0A1T5BVW6</accession>
<dbReference type="PANTHER" id="PTHR32305:SF15">
    <property type="entry name" value="PROTEIN RHSA-RELATED"/>
    <property type="match status" value="1"/>
</dbReference>
<dbReference type="OrthoDB" id="9182053at2"/>
<dbReference type="SUPFAM" id="SSF82171">
    <property type="entry name" value="DPP6 N-terminal domain-like"/>
    <property type="match status" value="1"/>
</dbReference>
<dbReference type="NCBIfam" id="TIGR03696">
    <property type="entry name" value="Rhs_assc_core"/>
    <property type="match status" value="1"/>
</dbReference>
<dbReference type="Pfam" id="PF05593">
    <property type="entry name" value="RHS_repeat"/>
    <property type="match status" value="1"/>
</dbReference>
<dbReference type="InterPro" id="IPR006530">
    <property type="entry name" value="YD"/>
</dbReference>
<protein>
    <submittedName>
        <fullName evidence="3">RHS repeat-associated core domain-containing protein</fullName>
    </submittedName>
</protein>
<evidence type="ECO:0000313" key="4">
    <source>
        <dbReference type="Proteomes" id="UP000191055"/>
    </source>
</evidence>
<dbReference type="Pfam" id="PF25023">
    <property type="entry name" value="TEN_YD-shell"/>
    <property type="match status" value="2"/>
</dbReference>
<feature type="domain" description="Teneurin-like YD-shell" evidence="2">
    <location>
        <begin position="773"/>
        <end position="958"/>
    </location>
</feature>
<feature type="domain" description="Teneurin-like YD-shell" evidence="2">
    <location>
        <begin position="1150"/>
        <end position="1430"/>
    </location>
</feature>
<dbReference type="NCBIfam" id="TIGR01643">
    <property type="entry name" value="YD_repeat_2x"/>
    <property type="match status" value="5"/>
</dbReference>
<dbReference type="InterPro" id="IPR015943">
    <property type="entry name" value="WD40/YVTN_repeat-like_dom_sf"/>
</dbReference>
<dbReference type="Gene3D" id="2.180.10.10">
    <property type="entry name" value="RHS repeat-associated core"/>
    <property type="match status" value="3"/>
</dbReference>
<dbReference type="RefSeq" id="WP_079556442.1">
    <property type="nucleotide sequence ID" value="NZ_CP021904.1"/>
</dbReference>
<gene>
    <name evidence="3" type="ORF">SAMN03080601_00648</name>
</gene>
<dbReference type="SUPFAM" id="SSF50939">
    <property type="entry name" value="Sialidases"/>
    <property type="match status" value="1"/>
</dbReference>
<dbReference type="STRING" id="889453.SAMN03080601_00648"/>
<dbReference type="CDD" id="cd15482">
    <property type="entry name" value="Sialidase_non-viral"/>
    <property type="match status" value="1"/>
</dbReference>